<organism evidence="2 3">
    <name type="scientific">Trypanosoma rangeli SC58</name>
    <dbReference type="NCBI Taxonomy" id="429131"/>
    <lineage>
        <taxon>Eukaryota</taxon>
        <taxon>Discoba</taxon>
        <taxon>Euglenozoa</taxon>
        <taxon>Kinetoplastea</taxon>
        <taxon>Metakinetoplastina</taxon>
        <taxon>Trypanosomatida</taxon>
        <taxon>Trypanosomatidae</taxon>
        <taxon>Trypanosoma</taxon>
        <taxon>Herpetosoma</taxon>
    </lineage>
</organism>
<evidence type="ECO:0000313" key="2">
    <source>
        <dbReference type="EMBL" id="ESL07794.1"/>
    </source>
</evidence>
<name>A0A061IYN1_TRYRA</name>
<evidence type="ECO:0000256" key="1">
    <source>
        <dbReference type="SAM" id="Phobius"/>
    </source>
</evidence>
<keyword evidence="3" id="KW-1185">Reference proteome</keyword>
<dbReference type="OrthoDB" id="271533at2759"/>
<accession>A0A061IYN1</accession>
<dbReference type="Proteomes" id="UP000031737">
    <property type="component" value="Unassembled WGS sequence"/>
</dbReference>
<reference evidence="2 3" key="1">
    <citation type="submission" date="2013-07" db="EMBL/GenBank/DDBJ databases">
        <authorList>
            <person name="Stoco P.H."/>
            <person name="Wagner G."/>
            <person name="Gerber A."/>
            <person name="Zaha A."/>
            <person name="Thompson C."/>
            <person name="Bartholomeu D.C."/>
            <person name="Luckemeyer D.D."/>
            <person name="Bahia D."/>
            <person name="Loreto E."/>
            <person name="Prestes E.B."/>
            <person name="Lima F.M."/>
            <person name="Rodrigues-Luiz G."/>
            <person name="Vallejo G.A."/>
            <person name="Filho J.F."/>
            <person name="Monteiro K.M."/>
            <person name="Tyler K.M."/>
            <person name="de Almeida L.G."/>
            <person name="Ortiz M.F."/>
            <person name="Siervo M.A."/>
            <person name="de Moraes M.H."/>
            <person name="Cunha O.L."/>
            <person name="Mendonca-Neto R."/>
            <person name="Silva R."/>
            <person name="Teixeira S.M."/>
            <person name="Murta S.M."/>
            <person name="Sincero T.C."/>
            <person name="Mendes T.A."/>
            <person name="Urmenyi T.P."/>
            <person name="Silva V.G."/>
            <person name="da Rocha W.D."/>
            <person name="Andersson B."/>
            <person name="Romanha A.J."/>
            <person name="Steindel M."/>
            <person name="de Vasconcelos A.T."/>
            <person name="Grisard E.C."/>
        </authorList>
    </citation>
    <scope>NUCLEOTIDE SEQUENCE [LARGE SCALE GENOMIC DNA]</scope>
    <source>
        <strain evidence="2 3">SC58</strain>
    </source>
</reference>
<keyword evidence="1" id="KW-0472">Membrane</keyword>
<evidence type="ECO:0008006" key="4">
    <source>
        <dbReference type="Google" id="ProtNLM"/>
    </source>
</evidence>
<proteinExistence type="predicted"/>
<dbReference type="AlphaFoldDB" id="A0A061IYN1"/>
<gene>
    <name evidence="2" type="ORF">TRSC58_04513</name>
</gene>
<comment type="caution">
    <text evidence="2">The sequence shown here is derived from an EMBL/GenBank/DDBJ whole genome shotgun (WGS) entry which is preliminary data.</text>
</comment>
<evidence type="ECO:0000313" key="3">
    <source>
        <dbReference type="Proteomes" id="UP000031737"/>
    </source>
</evidence>
<dbReference type="EMBL" id="AUPL01004513">
    <property type="protein sequence ID" value="ESL07794.1"/>
    <property type="molecule type" value="Genomic_DNA"/>
</dbReference>
<keyword evidence="1" id="KW-0812">Transmembrane</keyword>
<protein>
    <recommendedName>
        <fullName evidence="4">Transmembrane protein</fullName>
    </recommendedName>
</protein>
<feature type="transmembrane region" description="Helical" evidence="1">
    <location>
        <begin position="12"/>
        <end position="29"/>
    </location>
</feature>
<sequence>MPYQPPSTQRVLMGYSLCLHFFYFLFFCFRRLQRRVTEMATRKSKAGGTEWDVNTPPDSPFITDPALAEGFSIPMEYVRRMEEAQRLYAVHDAEQQAVAYAYRRASWTVGIQCGWLGIGVWLTVRGYRYADPVQSFASGFTSNRVLCRAFTPVAMLGLTITMLTSLQLPFDVRATLVARKARELEEMRKVEALKERAAAFREGRAIVDQLKEEERLAFETGMEEAEKLSK</sequence>
<keyword evidence="1" id="KW-1133">Transmembrane helix</keyword>
<dbReference type="VEuPathDB" id="TriTrypDB:TRSC58_04513"/>